<dbReference type="PANTHER" id="PTHR38687">
    <property type="entry name" value="CELL DIVISION PROTEIN DEDD-RELATED"/>
    <property type="match status" value="1"/>
</dbReference>
<sequence length="214" mass="22327">MKKLVRSTPGRQRGSFVLGLIVGLLVGLALALGVALYIAKVPVPFVNKVPQRTAEQDAAEAEKNKNWDPNSSLYNKVPVARPGATSSGVVSPPPAGSAVLPPGGAPNAAASATKPDPAAILAGKLPPDASTKPGSDALSYFIQAGAFGRIEDAEAQRAKLAMSGYQAKVTEREQSGRTVYRVRLGPFDKKEEAAQVKEKLESTGVESALVQVQK</sequence>
<dbReference type="InterPro" id="IPR052521">
    <property type="entry name" value="Cell_div_SPOR-domain"/>
</dbReference>
<evidence type="ECO:0000259" key="3">
    <source>
        <dbReference type="PROSITE" id="PS51724"/>
    </source>
</evidence>
<dbReference type="PROSITE" id="PS51724">
    <property type="entry name" value="SPOR"/>
    <property type="match status" value="1"/>
</dbReference>
<dbReference type="Pfam" id="PF05036">
    <property type="entry name" value="SPOR"/>
    <property type="match status" value="1"/>
</dbReference>
<evidence type="ECO:0000313" key="5">
    <source>
        <dbReference type="Proteomes" id="UP001303946"/>
    </source>
</evidence>
<feature type="compositionally biased region" description="Low complexity" evidence="1">
    <location>
        <begin position="82"/>
        <end position="112"/>
    </location>
</feature>
<dbReference type="SUPFAM" id="SSF110997">
    <property type="entry name" value="Sporulation related repeat"/>
    <property type="match status" value="1"/>
</dbReference>
<evidence type="ECO:0000313" key="4">
    <source>
        <dbReference type="EMBL" id="WOB08760.1"/>
    </source>
</evidence>
<keyword evidence="2" id="KW-1133">Transmembrane helix</keyword>
<keyword evidence="5" id="KW-1185">Reference proteome</keyword>
<gene>
    <name evidence="4" type="ORF">RXV79_01580</name>
</gene>
<keyword evidence="2" id="KW-0812">Transmembrane</keyword>
<dbReference type="InterPro" id="IPR036680">
    <property type="entry name" value="SPOR-like_sf"/>
</dbReference>
<evidence type="ECO:0000256" key="2">
    <source>
        <dbReference type="SAM" id="Phobius"/>
    </source>
</evidence>
<dbReference type="RefSeq" id="WP_316701609.1">
    <property type="nucleotide sequence ID" value="NZ_CP136336.1"/>
</dbReference>
<dbReference type="Proteomes" id="UP001303946">
    <property type="component" value="Chromosome"/>
</dbReference>
<dbReference type="PANTHER" id="PTHR38687:SF1">
    <property type="entry name" value="CELL DIVISION PROTEIN DEDD"/>
    <property type="match status" value="1"/>
</dbReference>
<name>A0ABZ0D0D9_9BURK</name>
<reference evidence="4 5" key="1">
    <citation type="submission" date="2023-10" db="EMBL/GenBank/DDBJ databases">
        <title>Bacteria for the degradation of biodegradable plastic PBAT(Polybutylene adipate terephthalate).</title>
        <authorList>
            <person name="Weon H.-Y."/>
            <person name="Yeon J."/>
        </authorList>
    </citation>
    <scope>NUCLEOTIDE SEQUENCE [LARGE SCALE GENOMIC DNA]</scope>
    <source>
        <strain evidence="4 5">SBD 7-3</strain>
    </source>
</reference>
<feature type="region of interest" description="Disordered" evidence="1">
    <location>
        <begin position="56"/>
        <end position="112"/>
    </location>
</feature>
<feature type="domain" description="SPOR" evidence="3">
    <location>
        <begin position="134"/>
        <end position="213"/>
    </location>
</feature>
<protein>
    <submittedName>
        <fullName evidence="4">SPOR domain-containing protein</fullName>
    </submittedName>
</protein>
<feature type="transmembrane region" description="Helical" evidence="2">
    <location>
        <begin position="16"/>
        <end position="39"/>
    </location>
</feature>
<organism evidence="4 5">
    <name type="scientific">Piscinibacter gummiphilus</name>
    <dbReference type="NCBI Taxonomy" id="946333"/>
    <lineage>
        <taxon>Bacteria</taxon>
        <taxon>Pseudomonadati</taxon>
        <taxon>Pseudomonadota</taxon>
        <taxon>Betaproteobacteria</taxon>
        <taxon>Burkholderiales</taxon>
        <taxon>Sphaerotilaceae</taxon>
        <taxon>Piscinibacter</taxon>
    </lineage>
</organism>
<dbReference type="EMBL" id="CP136336">
    <property type="protein sequence ID" value="WOB08760.1"/>
    <property type="molecule type" value="Genomic_DNA"/>
</dbReference>
<evidence type="ECO:0000256" key="1">
    <source>
        <dbReference type="SAM" id="MobiDB-lite"/>
    </source>
</evidence>
<proteinExistence type="predicted"/>
<dbReference type="Gene3D" id="3.30.70.1070">
    <property type="entry name" value="Sporulation related repeat"/>
    <property type="match status" value="1"/>
</dbReference>
<accession>A0ABZ0D0D9</accession>
<keyword evidence="2" id="KW-0472">Membrane</keyword>
<dbReference type="InterPro" id="IPR007730">
    <property type="entry name" value="SPOR-like_dom"/>
</dbReference>